<name>A0A9P8MQ12_9HYPO</name>
<dbReference type="EMBL" id="JAIZPD010000022">
    <property type="protein sequence ID" value="KAH0957117.1"/>
    <property type="molecule type" value="Genomic_DNA"/>
</dbReference>
<feature type="compositionally biased region" description="Polar residues" evidence="1">
    <location>
        <begin position="520"/>
        <end position="533"/>
    </location>
</feature>
<feature type="region of interest" description="Disordered" evidence="1">
    <location>
        <begin position="162"/>
        <end position="205"/>
    </location>
</feature>
<feature type="region of interest" description="Disordered" evidence="1">
    <location>
        <begin position="316"/>
        <end position="363"/>
    </location>
</feature>
<sequence>MAMTIPSSSRIFQQIEDIQIRISQCEQELKSHKSPRFEYEERLTDVNTRIDEAWERLFSGQSPIDRSELQSKILNYGREASRVQRLLTSVVSMLFGKTLAKGLSQYWNLCCFQIHRKKQKTGSSSKHFRMGQLEISRKALNRQHPSNQLGVVGLLGPCTETTDTCGKSNRPKRRLDRMIQPQWKRRRITESQERHSDDSLNENDGQLQDDIARSLTLAKSTLLSNPTPGRQYFSCPQTICTITTGKKSFRWRKEYEGGGRLFAERQYPIIFFDCLDFPERSSVGWVAARDLRSFDLMDANIDKRIKHVGRVRQFVNEREKSRAKDKDDASASQRARSVDGDDTRSLGAFRLTPKTSCGDQSQSGEIGLCAAKKDPKVSIDGECSTDDSEPRLGCDPNRETASCPQSEQDRDGDRPKEDFGLAPHSKAPISTMGSTSGSDDGTPCSEGITRSRLQDHLASDTTIIVRDERPPNTAQDGPEQILLDHDEARTATPQHHSKATADAQNSSRFYEILDVEPNSERSSTQWAGRGTPT</sequence>
<feature type="compositionally biased region" description="Basic and acidic residues" evidence="1">
    <location>
        <begin position="388"/>
        <end position="398"/>
    </location>
</feature>
<feature type="compositionally biased region" description="Basic and acidic residues" evidence="1">
    <location>
        <begin position="188"/>
        <end position="198"/>
    </location>
</feature>
<reference evidence="2" key="1">
    <citation type="submission" date="2021-09" db="EMBL/GenBank/DDBJ databases">
        <title>A high-quality genome of the endoparasitic fungus Hirsutella rhossiliensis with a comparison of Hirsutella genomes reveals transposable elements contributing to genome size variation.</title>
        <authorList>
            <person name="Lin R."/>
            <person name="Jiao Y."/>
            <person name="Sun X."/>
            <person name="Ling J."/>
            <person name="Xie B."/>
            <person name="Cheng X."/>
        </authorList>
    </citation>
    <scope>NUCLEOTIDE SEQUENCE</scope>
    <source>
        <strain evidence="2">HR02</strain>
    </source>
</reference>
<feature type="region of interest" description="Disordered" evidence="1">
    <location>
        <begin position="377"/>
        <end position="507"/>
    </location>
</feature>
<dbReference type="AlphaFoldDB" id="A0A9P8MQ12"/>
<proteinExistence type="predicted"/>
<feature type="compositionally biased region" description="Polar residues" evidence="1">
    <location>
        <begin position="353"/>
        <end position="363"/>
    </location>
</feature>
<evidence type="ECO:0000256" key="1">
    <source>
        <dbReference type="SAM" id="MobiDB-lite"/>
    </source>
</evidence>
<organism evidence="2 3">
    <name type="scientific">Hirsutella rhossiliensis</name>
    <dbReference type="NCBI Taxonomy" id="111463"/>
    <lineage>
        <taxon>Eukaryota</taxon>
        <taxon>Fungi</taxon>
        <taxon>Dikarya</taxon>
        <taxon>Ascomycota</taxon>
        <taxon>Pezizomycotina</taxon>
        <taxon>Sordariomycetes</taxon>
        <taxon>Hypocreomycetidae</taxon>
        <taxon>Hypocreales</taxon>
        <taxon>Ophiocordycipitaceae</taxon>
        <taxon>Hirsutella</taxon>
    </lineage>
</organism>
<evidence type="ECO:0000313" key="3">
    <source>
        <dbReference type="Proteomes" id="UP000824596"/>
    </source>
</evidence>
<accession>A0A9P8MQ12</accession>
<dbReference type="GeneID" id="68360794"/>
<dbReference type="RefSeq" id="XP_044714631.1">
    <property type="nucleotide sequence ID" value="XM_044870136.1"/>
</dbReference>
<gene>
    <name evidence="2" type="ORF">HRG_11666</name>
</gene>
<feature type="compositionally biased region" description="Basic and acidic residues" evidence="1">
    <location>
        <begin position="407"/>
        <end position="419"/>
    </location>
</feature>
<dbReference type="OrthoDB" id="5234017at2759"/>
<evidence type="ECO:0000313" key="2">
    <source>
        <dbReference type="EMBL" id="KAH0957117.1"/>
    </source>
</evidence>
<feature type="compositionally biased region" description="Low complexity" evidence="1">
    <location>
        <begin position="430"/>
        <end position="442"/>
    </location>
</feature>
<keyword evidence="3" id="KW-1185">Reference proteome</keyword>
<dbReference type="Proteomes" id="UP000824596">
    <property type="component" value="Unassembled WGS sequence"/>
</dbReference>
<feature type="region of interest" description="Disordered" evidence="1">
    <location>
        <begin position="514"/>
        <end position="533"/>
    </location>
</feature>
<comment type="caution">
    <text evidence="2">The sequence shown here is derived from an EMBL/GenBank/DDBJ whole genome shotgun (WGS) entry which is preliminary data.</text>
</comment>
<feature type="compositionally biased region" description="Basic and acidic residues" evidence="1">
    <location>
        <begin position="316"/>
        <end position="329"/>
    </location>
</feature>
<protein>
    <submittedName>
        <fullName evidence="2">Uncharacterized protein</fullName>
    </submittedName>
</protein>